<dbReference type="PANTHER" id="PTHR21666">
    <property type="entry name" value="PEPTIDASE-RELATED"/>
    <property type="match status" value="1"/>
</dbReference>
<comment type="caution">
    <text evidence="5">The sequence shown here is derived from an EMBL/GenBank/DDBJ whole genome shotgun (WGS) entry which is preliminary data.</text>
</comment>
<dbReference type="PANTHER" id="PTHR21666:SF289">
    <property type="entry name" value="L-ALA--D-GLU ENDOPEPTIDASE"/>
    <property type="match status" value="1"/>
</dbReference>
<dbReference type="Pfam" id="PF01551">
    <property type="entry name" value="Peptidase_M23"/>
    <property type="match status" value="1"/>
</dbReference>
<keyword evidence="3" id="KW-0812">Transmembrane</keyword>
<keyword evidence="2" id="KW-0175">Coiled coil</keyword>
<keyword evidence="3" id="KW-0472">Membrane</keyword>
<keyword evidence="3" id="KW-1133">Transmembrane helix</keyword>
<sequence length="310" mass="34848">MRRKLVVTLTTVHGSRQYTLNQLAKYLVAAFLLMAALSFFVSNLLLVKTTDELLDLEDTHQQLADQYELMLGTQQLYRTELESLGDALSQLSVERDQLVQQNHVMGTELGDLESMLGILESDSETTAKERAEVAKAAARERLFMLYGVPNGVPIQSERITDRFGMRMHPIQKKRIMHSGIDFKVSIGTPVYATADGVVEFAGYNKGSGYGYMVRIDHNLGFRTVYAHLQKVLVKPKAFVHKGQQIGLSGNSGNSTGPHLHYEVRQLYTALDPEPFMKWGLDNFDSIFTDVEEIPWESLSAMYPLNQTAPQ</sequence>
<evidence type="ECO:0000259" key="4">
    <source>
        <dbReference type="Pfam" id="PF01551"/>
    </source>
</evidence>
<evidence type="ECO:0000256" key="2">
    <source>
        <dbReference type="SAM" id="Coils"/>
    </source>
</evidence>
<evidence type="ECO:0000256" key="1">
    <source>
        <dbReference type="ARBA" id="ARBA00022729"/>
    </source>
</evidence>
<evidence type="ECO:0000313" key="6">
    <source>
        <dbReference type="Proteomes" id="UP000629025"/>
    </source>
</evidence>
<dbReference type="Proteomes" id="UP000629025">
    <property type="component" value="Unassembled WGS sequence"/>
</dbReference>
<feature type="transmembrane region" description="Helical" evidence="3">
    <location>
        <begin position="27"/>
        <end position="47"/>
    </location>
</feature>
<name>A0ABQ1KD26_9GAMM</name>
<dbReference type="EMBL" id="BMIJ01000004">
    <property type="protein sequence ID" value="GGB95206.1"/>
    <property type="molecule type" value="Genomic_DNA"/>
</dbReference>
<gene>
    <name evidence="5" type="ORF">GCM10011352_21620</name>
</gene>
<evidence type="ECO:0000313" key="5">
    <source>
        <dbReference type="EMBL" id="GGB95206.1"/>
    </source>
</evidence>
<dbReference type="InterPro" id="IPR016047">
    <property type="entry name" value="M23ase_b-sheet_dom"/>
</dbReference>
<dbReference type="InterPro" id="IPR050570">
    <property type="entry name" value="Cell_wall_metabolism_enzyme"/>
</dbReference>
<organism evidence="5 6">
    <name type="scientific">Marinobacterium zhoushanense</name>
    <dbReference type="NCBI Taxonomy" id="1679163"/>
    <lineage>
        <taxon>Bacteria</taxon>
        <taxon>Pseudomonadati</taxon>
        <taxon>Pseudomonadota</taxon>
        <taxon>Gammaproteobacteria</taxon>
        <taxon>Oceanospirillales</taxon>
        <taxon>Oceanospirillaceae</taxon>
        <taxon>Marinobacterium</taxon>
    </lineage>
</organism>
<keyword evidence="1" id="KW-0732">Signal</keyword>
<dbReference type="CDD" id="cd12797">
    <property type="entry name" value="M23_peptidase"/>
    <property type="match status" value="1"/>
</dbReference>
<dbReference type="InterPro" id="IPR011055">
    <property type="entry name" value="Dup_hybrid_motif"/>
</dbReference>
<evidence type="ECO:0000256" key="3">
    <source>
        <dbReference type="SAM" id="Phobius"/>
    </source>
</evidence>
<keyword evidence="6" id="KW-1185">Reference proteome</keyword>
<dbReference type="RefSeq" id="WP_188748140.1">
    <property type="nucleotide sequence ID" value="NZ_BMIJ01000004.1"/>
</dbReference>
<reference evidence="6" key="1">
    <citation type="journal article" date="2019" name="Int. J. Syst. Evol. Microbiol.">
        <title>The Global Catalogue of Microorganisms (GCM) 10K type strain sequencing project: providing services to taxonomists for standard genome sequencing and annotation.</title>
        <authorList>
            <consortium name="The Broad Institute Genomics Platform"/>
            <consortium name="The Broad Institute Genome Sequencing Center for Infectious Disease"/>
            <person name="Wu L."/>
            <person name="Ma J."/>
        </authorList>
    </citation>
    <scope>NUCLEOTIDE SEQUENCE [LARGE SCALE GENOMIC DNA]</scope>
    <source>
        <strain evidence="6">CGMCC 1.15341</strain>
    </source>
</reference>
<dbReference type="Gene3D" id="2.70.70.10">
    <property type="entry name" value="Glucose Permease (Domain IIA)"/>
    <property type="match status" value="1"/>
</dbReference>
<feature type="domain" description="M23ase beta-sheet core" evidence="4">
    <location>
        <begin position="176"/>
        <end position="272"/>
    </location>
</feature>
<accession>A0ABQ1KD26</accession>
<dbReference type="SUPFAM" id="SSF51261">
    <property type="entry name" value="Duplicated hybrid motif"/>
    <property type="match status" value="1"/>
</dbReference>
<proteinExistence type="predicted"/>
<protein>
    <submittedName>
        <fullName evidence="5">Peptidase</fullName>
    </submittedName>
</protein>
<feature type="coiled-coil region" evidence="2">
    <location>
        <begin position="46"/>
        <end position="101"/>
    </location>
</feature>